<evidence type="ECO:0000313" key="2">
    <source>
        <dbReference type="EMBL" id="BCS21013.1"/>
    </source>
</evidence>
<feature type="region of interest" description="Disordered" evidence="1">
    <location>
        <begin position="368"/>
        <end position="402"/>
    </location>
</feature>
<protein>
    <submittedName>
        <fullName evidence="2">Uncharacterized protein</fullName>
    </submittedName>
</protein>
<organism evidence="2 3">
    <name type="scientific">Aspergillus puulaauensis</name>
    <dbReference type="NCBI Taxonomy" id="1220207"/>
    <lineage>
        <taxon>Eukaryota</taxon>
        <taxon>Fungi</taxon>
        <taxon>Dikarya</taxon>
        <taxon>Ascomycota</taxon>
        <taxon>Pezizomycotina</taxon>
        <taxon>Eurotiomycetes</taxon>
        <taxon>Eurotiomycetidae</taxon>
        <taxon>Eurotiales</taxon>
        <taxon>Aspergillaceae</taxon>
        <taxon>Aspergillus</taxon>
    </lineage>
</organism>
<reference evidence="2" key="1">
    <citation type="submission" date="2021-01" db="EMBL/GenBank/DDBJ databases">
        <authorList>
            <consortium name="Aspergillus puulaauensis MK2 genome sequencing consortium"/>
            <person name="Kazuki M."/>
            <person name="Futagami T."/>
        </authorList>
    </citation>
    <scope>NUCLEOTIDE SEQUENCE</scope>
    <source>
        <strain evidence="2">MK2</strain>
    </source>
</reference>
<reference evidence="2" key="2">
    <citation type="submission" date="2021-02" db="EMBL/GenBank/DDBJ databases">
        <title>Aspergillus puulaauensis MK2 genome sequence.</title>
        <authorList>
            <person name="Futagami T."/>
            <person name="Mori K."/>
            <person name="Kadooka C."/>
            <person name="Tanaka T."/>
        </authorList>
    </citation>
    <scope>NUCLEOTIDE SEQUENCE</scope>
    <source>
        <strain evidence="2">MK2</strain>
    </source>
</reference>
<gene>
    <name evidence="2" type="ORF">APUU_21445A</name>
</gene>
<sequence>MVQTRSDLKRKATDLQCSPQFVRAEKPPDEQFEKERAFERKYGSGFIMQHPRYHQLMRGITALITNGADEWAFDLRDLERSHQITRMVALGWTLEYLIPDISVLPEYQIHRLITRADGFCAQMDWAKLRSLLPPTAAAHFGDLMGELLIHLAIHERFFERPFWYLDGKRGPDDPNEDPEFATKLQYLFERFYKTNPRYGVLWKMQTQRLANSGICHRAQDVEFGQYNAKRHESVLAGFADDLLASEPFCWLLRDSYPNTSPQAEKRRDELVEVLRKGLETMIKCETWTNGQPVLRGIAELGGVWSADKSAAKSLHPYTWRPRHELYNGQRILFVPRPGLVYVDSLDCYGFLPQLSVADVCEAEVIPAYIPRDDEEESDTSDDDEKDGKKDVGDEEWREEKNA</sequence>
<dbReference type="GeneID" id="64971018"/>
<dbReference type="Proteomes" id="UP000654913">
    <property type="component" value="Chromosome 2"/>
</dbReference>
<dbReference type="EMBL" id="AP024444">
    <property type="protein sequence ID" value="BCS21013.1"/>
    <property type="molecule type" value="Genomic_DNA"/>
</dbReference>
<accession>A0A7R7XH36</accession>
<dbReference type="RefSeq" id="XP_041553207.1">
    <property type="nucleotide sequence ID" value="XM_041700198.1"/>
</dbReference>
<dbReference type="AlphaFoldDB" id="A0A7R7XH36"/>
<proteinExistence type="predicted"/>
<name>A0A7R7XH36_9EURO</name>
<dbReference type="KEGG" id="apuu:APUU_21445A"/>
<keyword evidence="3" id="KW-1185">Reference proteome</keyword>
<dbReference type="OrthoDB" id="4156714at2759"/>
<evidence type="ECO:0000256" key="1">
    <source>
        <dbReference type="SAM" id="MobiDB-lite"/>
    </source>
</evidence>
<feature type="compositionally biased region" description="Acidic residues" evidence="1">
    <location>
        <begin position="372"/>
        <end position="384"/>
    </location>
</feature>
<evidence type="ECO:0000313" key="3">
    <source>
        <dbReference type="Proteomes" id="UP000654913"/>
    </source>
</evidence>